<reference evidence="1 2" key="1">
    <citation type="journal article" date="2015" name="Nature">
        <title>rRNA introns, odd ribosomes, and small enigmatic genomes across a large radiation of phyla.</title>
        <authorList>
            <person name="Brown C.T."/>
            <person name="Hug L.A."/>
            <person name="Thomas B.C."/>
            <person name="Sharon I."/>
            <person name="Castelle C.J."/>
            <person name="Singh A."/>
            <person name="Wilkins M.J."/>
            <person name="Williams K.H."/>
            <person name="Banfield J.F."/>
        </authorList>
    </citation>
    <scope>NUCLEOTIDE SEQUENCE [LARGE SCALE GENOMIC DNA]</scope>
</reference>
<gene>
    <name evidence="1" type="ORF">UW02_C0012G0014</name>
</gene>
<evidence type="ECO:0000313" key="1">
    <source>
        <dbReference type="EMBL" id="KKT19283.1"/>
    </source>
</evidence>
<accession>A0A0G1FB22</accession>
<dbReference type="STRING" id="1618747.UW02_C0012G0014"/>
<organism evidence="1 2">
    <name type="scientific">Candidatus Nomurabacteria bacterium GW2011_GWB1_43_7</name>
    <dbReference type="NCBI Taxonomy" id="1618747"/>
    <lineage>
        <taxon>Bacteria</taxon>
        <taxon>Candidatus Nomuraibacteriota</taxon>
    </lineage>
</organism>
<name>A0A0G1FB22_9BACT</name>
<dbReference type="EMBL" id="LCGS01000012">
    <property type="protein sequence ID" value="KKT19283.1"/>
    <property type="molecule type" value="Genomic_DNA"/>
</dbReference>
<protein>
    <submittedName>
        <fullName evidence="1">Uncharacterized protein</fullName>
    </submittedName>
</protein>
<dbReference type="Proteomes" id="UP000034751">
    <property type="component" value="Unassembled WGS sequence"/>
</dbReference>
<proteinExistence type="predicted"/>
<dbReference type="InterPro" id="IPR036890">
    <property type="entry name" value="HATPase_C_sf"/>
</dbReference>
<sequence length="168" mass="19009">MEGVSAGNNIEIKGNDWILHTGLDILPPAEKELSRRLRKAGWSEIEVYRMAYGFHEILINAIAHGNLEVSKKKEDDNLGELIKAELDAHPEKKNKKILVHVEVSPERVFIRIEDQGLGFSNKILEDSKTEENMVKTHRRGIKTTAPIFEFGHDEGSNVVTLVKMKEQA</sequence>
<comment type="caution">
    <text evidence="1">The sequence shown here is derived from an EMBL/GenBank/DDBJ whole genome shotgun (WGS) entry which is preliminary data.</text>
</comment>
<dbReference type="AlphaFoldDB" id="A0A0G1FB22"/>
<dbReference type="Gene3D" id="3.30.565.10">
    <property type="entry name" value="Histidine kinase-like ATPase, C-terminal domain"/>
    <property type="match status" value="1"/>
</dbReference>
<evidence type="ECO:0000313" key="2">
    <source>
        <dbReference type="Proteomes" id="UP000034751"/>
    </source>
</evidence>
<dbReference type="SUPFAM" id="SSF55874">
    <property type="entry name" value="ATPase domain of HSP90 chaperone/DNA topoisomerase II/histidine kinase"/>
    <property type="match status" value="1"/>
</dbReference>